<organism evidence="4 5">
    <name type="scientific">Plectosphaerella cucumerina</name>
    <dbReference type="NCBI Taxonomy" id="40658"/>
    <lineage>
        <taxon>Eukaryota</taxon>
        <taxon>Fungi</taxon>
        <taxon>Dikarya</taxon>
        <taxon>Ascomycota</taxon>
        <taxon>Pezizomycotina</taxon>
        <taxon>Sordariomycetes</taxon>
        <taxon>Hypocreomycetidae</taxon>
        <taxon>Glomerellales</taxon>
        <taxon>Plectosphaerellaceae</taxon>
        <taxon>Plectosphaerella</taxon>
    </lineage>
</organism>
<dbReference type="InterPro" id="IPR018515">
    <property type="entry name" value="Tuberin-type_domain"/>
</dbReference>
<dbReference type="InterPro" id="IPR027107">
    <property type="entry name" value="Tuberin/Ral-act_asu"/>
</dbReference>
<dbReference type="InterPro" id="IPR000331">
    <property type="entry name" value="Rap/Ran_GAP_dom"/>
</dbReference>
<evidence type="ECO:0000313" key="4">
    <source>
        <dbReference type="EMBL" id="KAH7358903.1"/>
    </source>
</evidence>
<feature type="region of interest" description="Disordered" evidence="2">
    <location>
        <begin position="633"/>
        <end position="655"/>
    </location>
</feature>
<dbReference type="SUPFAM" id="SSF111347">
    <property type="entry name" value="Rap/Ran-GAP"/>
    <property type="match status" value="1"/>
</dbReference>
<accession>A0A8K0TI94</accession>
<keyword evidence="1" id="KW-0343">GTPase activation</keyword>
<dbReference type="GO" id="GO:0005634">
    <property type="term" value="C:nucleus"/>
    <property type="evidence" value="ECO:0007669"/>
    <property type="project" value="InterPro"/>
</dbReference>
<feature type="compositionally biased region" description="Gly residues" evidence="2">
    <location>
        <begin position="1506"/>
        <end position="1515"/>
    </location>
</feature>
<feature type="compositionally biased region" description="Polar residues" evidence="2">
    <location>
        <begin position="638"/>
        <end position="655"/>
    </location>
</feature>
<dbReference type="GO" id="GO:0033596">
    <property type="term" value="C:TSC1-TSC2 complex"/>
    <property type="evidence" value="ECO:0007669"/>
    <property type="project" value="TreeGrafter"/>
</dbReference>
<feature type="region of interest" description="Disordered" evidence="2">
    <location>
        <begin position="1488"/>
        <end position="1560"/>
    </location>
</feature>
<dbReference type="GO" id="GO:0032007">
    <property type="term" value="P:negative regulation of TOR signaling"/>
    <property type="evidence" value="ECO:0007669"/>
    <property type="project" value="TreeGrafter"/>
</dbReference>
<dbReference type="InterPro" id="IPR016024">
    <property type="entry name" value="ARM-type_fold"/>
</dbReference>
<feature type="compositionally biased region" description="Gly residues" evidence="2">
    <location>
        <begin position="1526"/>
        <end position="1536"/>
    </location>
</feature>
<dbReference type="Pfam" id="PF11864">
    <property type="entry name" value="DUF3384"/>
    <property type="match status" value="1"/>
</dbReference>
<dbReference type="PANTHER" id="PTHR10063:SF0">
    <property type="entry name" value="TUBERIN"/>
    <property type="match status" value="1"/>
</dbReference>
<sequence>MPPLPGDEASAPDSSRAGGLANVFKGLTGAKLSKSPPPSLQSASSAALPPMLDHMAATPGANPSALSANHKDAIVLLKNGPTHERIAAADSLRHVIAEYPLSPVLEVWDAARDLIDPEKSAPARNAGWELLTECVKHKSSTDLERKDFFDTLTAHTNPDDFHLQLAALIDLTRHGRDLSGFDYDVIPLLRKWLRDIYQVVKAARKQASREAKKNHTKTRPTATAEEKNLQHLFAFIVEVIKFSSNVADDAALSSLVQGLVVICLDTNSEQDLRACIGVIDAIVTFGALPNESFRECVLVIGSIFCLVPSLHKPAWHTLSMILKSHNGHATVRVLLDLLRGMPGNGSSKGKDTRNIRGVLAVLEKLLTKTAEKGYPTIPFTLLMEGLSATVHGTSSVRVQCAVLTLINSLFDDGHGKLHPMIVEEDWAAPLAVASECARRATATMSGDGDSVSIDSDSDRPFEAIRAEIVRLITRLVSLMTVKSTEFIPRQAVIKFLTDVHILLPDSAACVVLEFFQEFRCCSPSDVLWEANLGLVRREFFANRNRSSRVRMLALRSITEAYEMLDLVGEHMEKDAVPRLIKDTLTDVSEETDVQLLEALVAFMVDVAVASDLALFNIITSTLKSVIGNDRLRPPVAQAPSNPSTPTFDDSDPEQTASGIVTKGYIKLFMRCMDFSAAKCSRLFDLLVSIAKASHCTTDARLTAMKFLFRLRADWGGSIFLTLDTDSEGLAASLFRTEASLARKHAGDSAFQTRTTRPDIGPTVRSSRGVSFSHAGPQDRAIAARSLSGAKQNSPQYRQQWSLPDPNALPFTPSAIASLVLVSHAQGGSQFLSNTDEPAKPDEQGHATPLNLASWLETIVHILEKGGDWEVTSMVLVHLPSQLSNHAIFRGAIPQMQSLRRIVCEQIRTNSFHEAPISTGLRRADVAICLFHSLTMILSYHAHFLKDQEDEIVRAFVHGISTWERCAKYCIHALSICCHELPLSTSKCLVQMLQKMTLIITQPHVAMHILEFLAGLSRLPNLYVNFREEEYRIVFGISIRYLQYVRDKKQFSKSPDSAAPTPTTAEAQGGVSDDLPQYVYALAHHVITYWFLALKLQDRANIVGWLTKALVADVDGAQNLEEQALVTIDFMQRVTYADANESAADTLFTEQRFGEIQKRRWLSGNSIVTIEQATATGWAQITKRQASGTSSYTVREAFKPPPIHQTQHIADTGREGDMSNRVLPSHLMVQLMTSSPQFSEAQRPIALPSDDAVERAIRVFDRNPTVDGHKVGVIYIGEGQTDEVEILANVSGSADYVHFLNGLGTLSKLKGSKINMQGLDREFGTDGEYTFCWRDRVTEIVFHVTTQMPTNLERDAYCISKKRHIGNDYVNIVFNDSGLPFRFDTFPSEFNYVNIVITPESRASFVATRETPPSDKEESMPFYRVQLLSKPGFPIISPASETKMVSLKALPGFIRLLALNASVFSTVWQNKDGGDTVSSWRNRLREIKRLRDKHAPKVTAPNNQFGPGHGHPGAGSGVNPSPPSTSLGGGHHGGSLGGTTHFPGTLADPGRPASSVRDSFGSSLRRSSVATFFTSTSEQTSHRSSVMSTSTTTNDTEIVPPNPADSLAEAVDFSKWA</sequence>
<feature type="region of interest" description="Disordered" evidence="2">
    <location>
        <begin position="1"/>
        <end position="20"/>
    </location>
</feature>
<evidence type="ECO:0000256" key="1">
    <source>
        <dbReference type="ARBA" id="ARBA00022468"/>
    </source>
</evidence>
<feature type="compositionally biased region" description="Polar residues" evidence="2">
    <location>
        <begin position="1572"/>
        <end position="1595"/>
    </location>
</feature>
<evidence type="ECO:0000256" key="2">
    <source>
        <dbReference type="SAM" id="MobiDB-lite"/>
    </source>
</evidence>
<dbReference type="Pfam" id="PF02145">
    <property type="entry name" value="Rap_GAP"/>
    <property type="match status" value="1"/>
</dbReference>
<dbReference type="Pfam" id="PF03542">
    <property type="entry name" value="Tuberin"/>
    <property type="match status" value="1"/>
</dbReference>
<feature type="region of interest" description="Disordered" evidence="2">
    <location>
        <begin position="1572"/>
        <end position="1616"/>
    </location>
</feature>
<evidence type="ECO:0000259" key="3">
    <source>
        <dbReference type="PROSITE" id="PS50085"/>
    </source>
</evidence>
<dbReference type="PANTHER" id="PTHR10063">
    <property type="entry name" value="TUBERIN"/>
    <property type="match status" value="1"/>
</dbReference>
<proteinExistence type="predicted"/>
<name>A0A8K0TI94_9PEZI</name>
<dbReference type="InterPro" id="IPR035974">
    <property type="entry name" value="Rap/Ran-GAP_sf"/>
</dbReference>
<dbReference type="GO" id="GO:0005096">
    <property type="term" value="F:GTPase activator activity"/>
    <property type="evidence" value="ECO:0007669"/>
    <property type="project" value="UniProtKB-KW"/>
</dbReference>
<dbReference type="Gene3D" id="3.40.50.11210">
    <property type="entry name" value="Rap/Ran-GAP"/>
    <property type="match status" value="1"/>
</dbReference>
<dbReference type="Proteomes" id="UP000813385">
    <property type="component" value="Unassembled WGS sequence"/>
</dbReference>
<dbReference type="EMBL" id="JAGPXD010000004">
    <property type="protein sequence ID" value="KAH7358903.1"/>
    <property type="molecule type" value="Genomic_DNA"/>
</dbReference>
<protein>
    <submittedName>
        <fullName evidence="4">Tuberin</fullName>
    </submittedName>
</protein>
<dbReference type="OrthoDB" id="19311at2759"/>
<feature type="region of interest" description="Disordered" evidence="2">
    <location>
        <begin position="745"/>
        <end position="773"/>
    </location>
</feature>
<dbReference type="GO" id="GO:0051056">
    <property type="term" value="P:regulation of small GTPase mediated signal transduction"/>
    <property type="evidence" value="ECO:0007669"/>
    <property type="project" value="InterPro"/>
</dbReference>
<dbReference type="FunFam" id="3.40.50.11210:FF:000007">
    <property type="entry name" value="Tuberous sclerosis 2"/>
    <property type="match status" value="1"/>
</dbReference>
<comment type="caution">
    <text evidence="4">The sequence shown here is derived from an EMBL/GenBank/DDBJ whole genome shotgun (WGS) entry which is preliminary data.</text>
</comment>
<feature type="domain" description="Rap-GAP" evidence="3">
    <location>
        <begin position="1256"/>
        <end position="1497"/>
    </location>
</feature>
<reference evidence="4" key="1">
    <citation type="journal article" date="2021" name="Nat. Commun.">
        <title>Genetic determinants of endophytism in the Arabidopsis root mycobiome.</title>
        <authorList>
            <person name="Mesny F."/>
            <person name="Miyauchi S."/>
            <person name="Thiergart T."/>
            <person name="Pickel B."/>
            <person name="Atanasova L."/>
            <person name="Karlsson M."/>
            <person name="Huettel B."/>
            <person name="Barry K.W."/>
            <person name="Haridas S."/>
            <person name="Chen C."/>
            <person name="Bauer D."/>
            <person name="Andreopoulos W."/>
            <person name="Pangilinan J."/>
            <person name="LaButti K."/>
            <person name="Riley R."/>
            <person name="Lipzen A."/>
            <person name="Clum A."/>
            <person name="Drula E."/>
            <person name="Henrissat B."/>
            <person name="Kohler A."/>
            <person name="Grigoriev I.V."/>
            <person name="Martin F.M."/>
            <person name="Hacquard S."/>
        </authorList>
    </citation>
    <scope>NUCLEOTIDE SEQUENCE</scope>
    <source>
        <strain evidence="4">MPI-CAGE-AT-0016</strain>
    </source>
</reference>
<keyword evidence="5" id="KW-1185">Reference proteome</keyword>
<dbReference type="SUPFAM" id="SSF48371">
    <property type="entry name" value="ARM repeat"/>
    <property type="match status" value="1"/>
</dbReference>
<dbReference type="InterPro" id="IPR024584">
    <property type="entry name" value="Tuberin_N"/>
</dbReference>
<dbReference type="PROSITE" id="PS50085">
    <property type="entry name" value="RAPGAP"/>
    <property type="match status" value="1"/>
</dbReference>
<gene>
    <name evidence="4" type="ORF">B0T11DRAFT_330648</name>
</gene>
<evidence type="ECO:0000313" key="5">
    <source>
        <dbReference type="Proteomes" id="UP000813385"/>
    </source>
</evidence>